<dbReference type="AlphaFoldDB" id="A0A5B8FW50"/>
<dbReference type="SUPFAM" id="SSF54427">
    <property type="entry name" value="NTF2-like"/>
    <property type="match status" value="1"/>
</dbReference>
<dbReference type="KEGG" id="ppru:FDP22_13295"/>
<reference evidence="3 5" key="1">
    <citation type="submission" date="2019-06" db="EMBL/GenBank/DDBJ databases">
        <title>Genome sequence of Rhodobacteraceae bacterium D4M1.</title>
        <authorList>
            <person name="Cao J."/>
        </authorList>
    </citation>
    <scope>NUCLEOTIDE SEQUENCE [LARGE SCALE GENOMIC DNA]</scope>
    <source>
        <strain evidence="3 5">D4M1</strain>
    </source>
</reference>
<dbReference type="RefSeq" id="WP_138574353.1">
    <property type="nucleotide sequence ID" value="NZ_CP040818.1"/>
</dbReference>
<keyword evidence="2" id="KW-0560">Oxidoreductase</keyword>
<gene>
    <name evidence="3" type="ORF">FDP22_13295</name>
    <name evidence="4" type="ORF">FDP22_13345</name>
</gene>
<dbReference type="KEGG" id="ppru:FDP22_13345"/>
<keyword evidence="5" id="KW-1185">Reference proteome</keyword>
<dbReference type="GO" id="GO:0019380">
    <property type="term" value="P:3-phenylpropionate catabolic process"/>
    <property type="evidence" value="ECO:0007669"/>
    <property type="project" value="TreeGrafter"/>
</dbReference>
<dbReference type="InterPro" id="IPR000391">
    <property type="entry name" value="Rng_hydr_dOase-bsu"/>
</dbReference>
<dbReference type="Gene3D" id="3.10.450.50">
    <property type="match status" value="1"/>
</dbReference>
<evidence type="ECO:0000313" key="4">
    <source>
        <dbReference type="EMBL" id="QDL92682.1"/>
    </source>
</evidence>
<dbReference type="PANTHER" id="PTHR41534:SF1">
    <property type="entry name" value="BLR3401 PROTEIN"/>
    <property type="match status" value="1"/>
</dbReference>
<evidence type="ECO:0000256" key="2">
    <source>
        <dbReference type="ARBA" id="ARBA00023002"/>
    </source>
</evidence>
<name>A0A5B8FW50_9RHOB</name>
<sequence>MTTDTLTRLTPDTVTEADLTAFIYREARLLDELAYEDWLKLYAQDAHYWMPAEWQQTDPRLQASLMYEDMLLLRIRVERLAGARTFSQKPKSRSQHLLQAPQVDEMNPAANLFRTWTSFHYVETRGDEKEFFAGWAKHEIRVEEGALKIALKRVDLLNFDAPFGNIQLFM</sequence>
<dbReference type="OrthoDB" id="7446267at2"/>
<dbReference type="GO" id="GO:0051213">
    <property type="term" value="F:dioxygenase activity"/>
    <property type="evidence" value="ECO:0007669"/>
    <property type="project" value="UniProtKB-KW"/>
</dbReference>
<dbReference type="Proteomes" id="UP000305888">
    <property type="component" value="Chromosome"/>
</dbReference>
<evidence type="ECO:0000313" key="5">
    <source>
        <dbReference type="Proteomes" id="UP000305888"/>
    </source>
</evidence>
<dbReference type="CDD" id="cd00667">
    <property type="entry name" value="ring_hydroxylating_dioxygenases_beta"/>
    <property type="match status" value="1"/>
</dbReference>
<proteinExistence type="inferred from homology"/>
<dbReference type="EMBL" id="CP040818">
    <property type="protein sequence ID" value="QDL92682.1"/>
    <property type="molecule type" value="Genomic_DNA"/>
</dbReference>
<comment type="similarity">
    <text evidence="1">Belongs to the bacterial ring-hydroxylating dioxygenase beta subunit family.</text>
</comment>
<evidence type="ECO:0000256" key="1">
    <source>
        <dbReference type="ARBA" id="ARBA00009570"/>
    </source>
</evidence>
<protein>
    <submittedName>
        <fullName evidence="3">Phenylpropionate dioxygenase</fullName>
    </submittedName>
</protein>
<accession>A0A5B8FW50</accession>
<dbReference type="Pfam" id="PF00866">
    <property type="entry name" value="Ring_hydroxyl_B"/>
    <property type="match status" value="1"/>
</dbReference>
<organism evidence="3 5">
    <name type="scientific">Paroceanicella profunda</name>
    <dbReference type="NCBI Taxonomy" id="2579971"/>
    <lineage>
        <taxon>Bacteria</taxon>
        <taxon>Pseudomonadati</taxon>
        <taxon>Pseudomonadota</taxon>
        <taxon>Alphaproteobacteria</taxon>
        <taxon>Rhodobacterales</taxon>
        <taxon>Paracoccaceae</taxon>
        <taxon>Paroceanicella</taxon>
    </lineage>
</organism>
<dbReference type="InterPro" id="IPR032710">
    <property type="entry name" value="NTF2-like_dom_sf"/>
</dbReference>
<dbReference type="PANTHER" id="PTHR41534">
    <property type="entry name" value="BLR3401 PROTEIN"/>
    <property type="match status" value="1"/>
</dbReference>
<dbReference type="EMBL" id="CP040818">
    <property type="protein sequence ID" value="QDL92675.1"/>
    <property type="molecule type" value="Genomic_DNA"/>
</dbReference>
<keyword evidence="3" id="KW-0223">Dioxygenase</keyword>
<evidence type="ECO:0000313" key="3">
    <source>
        <dbReference type="EMBL" id="QDL92675.1"/>
    </source>
</evidence>